<proteinExistence type="predicted"/>
<sequence length="119" mass="14849">MTRKSDKYRDYDYEDRGPRDRDYRAPRAKTADRMGVYKLNTSEDYYDQEYERERRRNKKRAQRRDDDYYDDEDDGRARVADRGRLSKTVHGTRDRDEEYESNRREKTKHHHHHKKREDS</sequence>
<evidence type="ECO:0000313" key="2">
    <source>
        <dbReference type="EMBL" id="KAA6373044.1"/>
    </source>
</evidence>
<accession>A0A5J4US66</accession>
<protein>
    <submittedName>
        <fullName evidence="2">Uncharacterized protein</fullName>
    </submittedName>
</protein>
<evidence type="ECO:0000313" key="3">
    <source>
        <dbReference type="Proteomes" id="UP000324800"/>
    </source>
</evidence>
<feature type="compositionally biased region" description="Basic and acidic residues" evidence="1">
    <location>
        <begin position="75"/>
        <end position="84"/>
    </location>
</feature>
<feature type="region of interest" description="Disordered" evidence="1">
    <location>
        <begin position="1"/>
        <end position="119"/>
    </location>
</feature>
<organism evidence="2 3">
    <name type="scientific">Streblomastix strix</name>
    <dbReference type="NCBI Taxonomy" id="222440"/>
    <lineage>
        <taxon>Eukaryota</taxon>
        <taxon>Metamonada</taxon>
        <taxon>Preaxostyla</taxon>
        <taxon>Oxymonadida</taxon>
        <taxon>Streblomastigidae</taxon>
        <taxon>Streblomastix</taxon>
    </lineage>
</organism>
<evidence type="ECO:0000256" key="1">
    <source>
        <dbReference type="SAM" id="MobiDB-lite"/>
    </source>
</evidence>
<gene>
    <name evidence="2" type="ORF">EZS28_031430</name>
</gene>
<feature type="compositionally biased region" description="Basic and acidic residues" evidence="1">
    <location>
        <begin position="1"/>
        <end position="32"/>
    </location>
</feature>
<dbReference type="AlphaFoldDB" id="A0A5J4US66"/>
<name>A0A5J4US66_9EUKA</name>
<comment type="caution">
    <text evidence="2">The sequence shown here is derived from an EMBL/GenBank/DDBJ whole genome shotgun (WGS) entry which is preliminary data.</text>
</comment>
<dbReference type="EMBL" id="SNRW01013062">
    <property type="protein sequence ID" value="KAA6373044.1"/>
    <property type="molecule type" value="Genomic_DNA"/>
</dbReference>
<feature type="compositionally biased region" description="Basic residues" evidence="1">
    <location>
        <begin position="105"/>
        <end position="119"/>
    </location>
</feature>
<reference evidence="2 3" key="1">
    <citation type="submission" date="2019-03" db="EMBL/GenBank/DDBJ databases">
        <title>Single cell metagenomics reveals metabolic interactions within the superorganism composed of flagellate Streblomastix strix and complex community of Bacteroidetes bacteria on its surface.</title>
        <authorList>
            <person name="Treitli S.C."/>
            <person name="Kolisko M."/>
            <person name="Husnik F."/>
            <person name="Keeling P."/>
            <person name="Hampl V."/>
        </authorList>
    </citation>
    <scope>NUCLEOTIDE SEQUENCE [LARGE SCALE GENOMIC DNA]</scope>
    <source>
        <strain evidence="2">ST1C</strain>
    </source>
</reference>
<feature type="compositionally biased region" description="Basic and acidic residues" evidence="1">
    <location>
        <begin position="91"/>
        <end position="104"/>
    </location>
</feature>
<dbReference type="Proteomes" id="UP000324800">
    <property type="component" value="Unassembled WGS sequence"/>
</dbReference>
<feature type="non-terminal residue" evidence="2">
    <location>
        <position position="119"/>
    </location>
</feature>